<evidence type="ECO:0000256" key="4">
    <source>
        <dbReference type="ARBA" id="ARBA00023054"/>
    </source>
</evidence>
<feature type="compositionally biased region" description="Acidic residues" evidence="6">
    <location>
        <begin position="73"/>
        <end position="85"/>
    </location>
</feature>
<organism evidence="8 9">
    <name type="scientific">Hirsutella rhossiliensis</name>
    <dbReference type="NCBI Taxonomy" id="111463"/>
    <lineage>
        <taxon>Eukaryota</taxon>
        <taxon>Fungi</taxon>
        <taxon>Dikarya</taxon>
        <taxon>Ascomycota</taxon>
        <taxon>Pezizomycotina</taxon>
        <taxon>Sordariomycetes</taxon>
        <taxon>Hypocreomycetidae</taxon>
        <taxon>Hypocreales</taxon>
        <taxon>Ophiocordycipitaceae</taxon>
        <taxon>Hirsutella</taxon>
    </lineage>
</organism>
<dbReference type="InterPro" id="IPR011989">
    <property type="entry name" value="ARM-like"/>
</dbReference>
<evidence type="ECO:0000256" key="3">
    <source>
        <dbReference type="ARBA" id="ARBA00022737"/>
    </source>
</evidence>
<evidence type="ECO:0000313" key="9">
    <source>
        <dbReference type="Proteomes" id="UP000824596"/>
    </source>
</evidence>
<keyword evidence="4" id="KW-0175">Coiled coil</keyword>
<evidence type="ECO:0000256" key="1">
    <source>
        <dbReference type="ARBA" id="ARBA00004123"/>
    </source>
</evidence>
<feature type="domain" description="Beta-catenin-like protein 1 N-terminal" evidence="7">
    <location>
        <begin position="93"/>
        <end position="202"/>
    </location>
</feature>
<dbReference type="Gene3D" id="1.25.10.10">
    <property type="entry name" value="Leucine-rich Repeat Variant"/>
    <property type="match status" value="1"/>
</dbReference>
<dbReference type="SMART" id="SM01156">
    <property type="entry name" value="DUF1716"/>
    <property type="match status" value="1"/>
</dbReference>
<dbReference type="EMBL" id="JAIZPD010000001">
    <property type="protein sequence ID" value="KAH0967443.1"/>
    <property type="molecule type" value="Genomic_DNA"/>
</dbReference>
<dbReference type="PANTHER" id="PTHR14978:SF0">
    <property type="entry name" value="BETA-CATENIN-LIKE PROTEIN 1"/>
    <property type="match status" value="1"/>
</dbReference>
<dbReference type="RefSeq" id="XP_044724956.1">
    <property type="nucleotide sequence ID" value="XM_044858556.1"/>
</dbReference>
<dbReference type="SUPFAM" id="SSF48371">
    <property type="entry name" value="ARM repeat"/>
    <property type="match status" value="1"/>
</dbReference>
<evidence type="ECO:0000256" key="2">
    <source>
        <dbReference type="ARBA" id="ARBA00022553"/>
    </source>
</evidence>
<dbReference type="FunFam" id="1.25.10.10:FF:001136">
    <property type="entry name" value="Beta-catenin-like protein 1"/>
    <property type="match status" value="1"/>
</dbReference>
<dbReference type="Pfam" id="PF08216">
    <property type="entry name" value="CTNNBL"/>
    <property type="match status" value="1"/>
</dbReference>
<feature type="compositionally biased region" description="Low complexity" evidence="6">
    <location>
        <begin position="31"/>
        <end position="41"/>
    </location>
</feature>
<feature type="compositionally biased region" description="Basic and acidic residues" evidence="6">
    <location>
        <begin position="17"/>
        <end position="27"/>
    </location>
</feature>
<dbReference type="InterPro" id="IPR039678">
    <property type="entry name" value="CTNNBL1"/>
</dbReference>
<dbReference type="GO" id="GO:0010467">
    <property type="term" value="P:gene expression"/>
    <property type="evidence" value="ECO:0007669"/>
    <property type="project" value="UniProtKB-ARBA"/>
</dbReference>
<evidence type="ECO:0000256" key="5">
    <source>
        <dbReference type="ARBA" id="ARBA00023242"/>
    </source>
</evidence>
<dbReference type="AlphaFoldDB" id="A0A9P8SLG1"/>
<dbReference type="GO" id="GO:0005681">
    <property type="term" value="C:spliceosomal complex"/>
    <property type="evidence" value="ECO:0007669"/>
    <property type="project" value="TreeGrafter"/>
</dbReference>
<protein>
    <submittedName>
        <fullName evidence="8">Catenin-beta-like, arm-motif containing nuclear domain-containing protein</fullName>
    </submittedName>
</protein>
<comment type="caution">
    <text evidence="8">The sequence shown here is derived from an EMBL/GenBank/DDBJ whole genome shotgun (WGS) entry which is preliminary data.</text>
</comment>
<sequence>MASIDDIFKNVGVPSKRKLEAIKDPNEIYKSSKLSTNGSSSRRAHVTDAGDADSNGGADQDDEAGLAPPPQQDGDDAPDEGEDDEGRFFGGGITAKESEVLDYVEGAGEANEDPAKIDVGWMRKTAQNFEKRITKNAELRAKHESEPQKFISSEADLDADVKALSILSEHPELYPEFVKLGCAGNLVGLLAHENTDIAIGAIEIIGELTDEDVAAADDQWNMLIDALMDVDLVGLLVSNFARLNEDDETDRNGVYYALGIVENLCSRPATAARVGQEDGLLKWLLQRMRRKEPSVSQNKQYAAEVLAILCQSTPETRRRIVGHDAVDGMLQLIAPYRKLDPDKSGEEEEYMENVFEALTCLVDEAAGKAKFVEAEGVELCLIMFKEGKKSKAPALRLVDHATTGSSSGGADVCVRLVAAGGLKALFTLFAKTQDHRLLTHLVGIMASMLRLLPADSPERIRTLAKFVERDYGKTAKLVQLRRDCAARVGRAEDEYRAAGGAAGGAEDPDEAEMELLARRLDAGLFTLQQLDVSLAWLVAEDGGARRRIKQLLAERDEDLGTVAATIKEQLGALDTTDEENRDVSDMLGTLLEFLR</sequence>
<dbReference type="PANTHER" id="PTHR14978">
    <property type="entry name" value="BETA-CATENIN-LIKE PROTEIN 1 NUCLEAR ASSOCIATED PROTEIN"/>
    <property type="match status" value="1"/>
</dbReference>
<name>A0A9P8SLG1_9HYPO</name>
<keyword evidence="2" id="KW-0597">Phosphoprotein</keyword>
<evidence type="ECO:0000259" key="7">
    <source>
        <dbReference type="SMART" id="SM01156"/>
    </source>
</evidence>
<keyword evidence="3" id="KW-0677">Repeat</keyword>
<evidence type="ECO:0000313" key="8">
    <source>
        <dbReference type="EMBL" id="KAH0967443.1"/>
    </source>
</evidence>
<dbReference type="InterPro" id="IPR013180">
    <property type="entry name" value="CTNNBL1_N"/>
</dbReference>
<evidence type="ECO:0000256" key="6">
    <source>
        <dbReference type="SAM" id="MobiDB-lite"/>
    </source>
</evidence>
<dbReference type="OrthoDB" id="1898821at2759"/>
<feature type="region of interest" description="Disordered" evidence="6">
    <location>
        <begin position="1"/>
        <end position="91"/>
    </location>
</feature>
<dbReference type="Proteomes" id="UP000824596">
    <property type="component" value="Unassembled WGS sequence"/>
</dbReference>
<gene>
    <name evidence="8" type="ORF">HRG_00085</name>
</gene>
<reference evidence="8" key="1">
    <citation type="submission" date="2021-09" db="EMBL/GenBank/DDBJ databases">
        <title>A high-quality genome of the endoparasitic fungus Hirsutella rhossiliensis with a comparison of Hirsutella genomes reveals transposable elements contributing to genome size variation.</title>
        <authorList>
            <person name="Lin R."/>
            <person name="Jiao Y."/>
            <person name="Sun X."/>
            <person name="Ling J."/>
            <person name="Xie B."/>
            <person name="Cheng X."/>
        </authorList>
    </citation>
    <scope>NUCLEOTIDE SEQUENCE</scope>
    <source>
        <strain evidence="8">HR02</strain>
    </source>
</reference>
<comment type="subcellular location">
    <subcellularLocation>
        <location evidence="1">Nucleus</location>
    </subcellularLocation>
</comment>
<dbReference type="GeneID" id="68349214"/>
<keyword evidence="5" id="KW-0539">Nucleus</keyword>
<dbReference type="InterPro" id="IPR016024">
    <property type="entry name" value="ARM-type_fold"/>
</dbReference>
<proteinExistence type="predicted"/>
<accession>A0A9P8SLG1</accession>
<keyword evidence="9" id="KW-1185">Reference proteome</keyword>